<keyword evidence="10" id="KW-0496">Mitochondrion</keyword>
<keyword evidence="14" id="KW-0808">Transferase</keyword>
<reference evidence="14 15" key="2">
    <citation type="submission" date="2019-04" db="EMBL/GenBank/DDBJ databases">
        <title>The genome sequence of big-headed turtle.</title>
        <authorList>
            <person name="Gong S."/>
        </authorList>
    </citation>
    <scope>NUCLEOTIDE SEQUENCE [LARGE SCALE GENOMIC DNA]</scope>
    <source>
        <strain evidence="14">DO16091913</strain>
        <tissue evidence="14">Muscle</tissue>
    </source>
</reference>
<organism evidence="14 15">
    <name type="scientific">Platysternon megacephalum</name>
    <name type="common">big-headed turtle</name>
    <dbReference type="NCBI Taxonomy" id="55544"/>
    <lineage>
        <taxon>Eukaryota</taxon>
        <taxon>Metazoa</taxon>
        <taxon>Chordata</taxon>
        <taxon>Craniata</taxon>
        <taxon>Vertebrata</taxon>
        <taxon>Euteleostomi</taxon>
        <taxon>Archelosauria</taxon>
        <taxon>Testudinata</taxon>
        <taxon>Testudines</taxon>
        <taxon>Cryptodira</taxon>
        <taxon>Durocryptodira</taxon>
        <taxon>Testudinoidea</taxon>
        <taxon>Platysternidae</taxon>
        <taxon>Platysternon</taxon>
    </lineage>
</organism>
<evidence type="ECO:0000313" key="15">
    <source>
        <dbReference type="Proteomes" id="UP000297703"/>
    </source>
</evidence>
<evidence type="ECO:0000256" key="6">
    <source>
        <dbReference type="ARBA" id="ARBA00022490"/>
    </source>
</evidence>
<keyword evidence="14" id="KW-0418">Kinase</keyword>
<evidence type="ECO:0000256" key="11">
    <source>
        <dbReference type="ARBA" id="ARBA00023242"/>
    </source>
</evidence>
<dbReference type="InterPro" id="IPR010418">
    <property type="entry name" value="ECSIT"/>
</dbReference>
<accession>A0A4D9E2J2</accession>
<dbReference type="GO" id="GO:0005634">
    <property type="term" value="C:nucleus"/>
    <property type="evidence" value="ECO:0007669"/>
    <property type="project" value="UniProtKB-SubCell"/>
</dbReference>
<dbReference type="PANTHER" id="PTHR13113:SF1">
    <property type="entry name" value="EVOLUTIONARILY CONSERVED SIGNALING INTERMEDIATE IN TOLL PATHWAY, MITOCHONDRIAL"/>
    <property type="match status" value="1"/>
</dbReference>
<dbReference type="InterPro" id="IPR046448">
    <property type="entry name" value="ECSIT_N"/>
</dbReference>
<keyword evidence="15" id="KW-1185">Reference proteome</keyword>
<feature type="domain" description="ECSIT C-terminal" evidence="13">
    <location>
        <begin position="279"/>
        <end position="403"/>
    </location>
</feature>
<evidence type="ECO:0000256" key="4">
    <source>
        <dbReference type="ARBA" id="ARBA00007674"/>
    </source>
</evidence>
<evidence type="ECO:0000256" key="1">
    <source>
        <dbReference type="ARBA" id="ARBA00004123"/>
    </source>
</evidence>
<protein>
    <recommendedName>
        <fullName evidence="5">Evolutionarily conserved signaling intermediate in Toll pathway, mitochondrial</fullName>
    </recommendedName>
</protein>
<evidence type="ECO:0000256" key="9">
    <source>
        <dbReference type="ARBA" id="ARBA00022946"/>
    </source>
</evidence>
<dbReference type="GO" id="GO:0045087">
    <property type="term" value="P:innate immune response"/>
    <property type="evidence" value="ECO:0007669"/>
    <property type="project" value="UniProtKB-KW"/>
</dbReference>
<dbReference type="GO" id="GO:0016301">
    <property type="term" value="F:kinase activity"/>
    <property type="evidence" value="ECO:0007669"/>
    <property type="project" value="UniProtKB-KW"/>
</dbReference>
<dbReference type="SMART" id="SM01284">
    <property type="entry name" value="ECSIT_Cterm"/>
    <property type="match status" value="1"/>
</dbReference>
<comment type="subcellular location">
    <subcellularLocation>
        <location evidence="3">Cytoplasm</location>
    </subcellularLocation>
    <subcellularLocation>
        <location evidence="2">Mitochondrion</location>
    </subcellularLocation>
    <subcellularLocation>
        <location evidence="1">Nucleus</location>
    </subcellularLocation>
</comment>
<evidence type="ECO:0000256" key="2">
    <source>
        <dbReference type="ARBA" id="ARBA00004173"/>
    </source>
</evidence>
<evidence type="ECO:0000313" key="14">
    <source>
        <dbReference type="EMBL" id="TFK01334.1"/>
    </source>
</evidence>
<dbReference type="STRING" id="55544.A0A4D9E2J2"/>
<dbReference type="Pfam" id="PF14784">
    <property type="entry name" value="ECSIT_C"/>
    <property type="match status" value="1"/>
</dbReference>
<dbReference type="GO" id="GO:0005739">
    <property type="term" value="C:mitochondrion"/>
    <property type="evidence" value="ECO:0007669"/>
    <property type="project" value="UniProtKB-SubCell"/>
</dbReference>
<feature type="region of interest" description="Disordered" evidence="12">
    <location>
        <begin position="406"/>
        <end position="434"/>
    </location>
</feature>
<proteinExistence type="inferred from homology"/>
<keyword evidence="8" id="KW-0391">Immunity</keyword>
<keyword evidence="7" id="KW-0399">Innate immunity</keyword>
<evidence type="ECO:0000256" key="8">
    <source>
        <dbReference type="ARBA" id="ARBA00022859"/>
    </source>
</evidence>
<dbReference type="PANTHER" id="PTHR13113">
    <property type="entry name" value="ECSIT EVOLUTIONARILY CONSERVED SIGNALING INTERMEDIATE IN TOLL PATHWAYS"/>
    <property type="match status" value="1"/>
</dbReference>
<evidence type="ECO:0000256" key="5">
    <source>
        <dbReference type="ARBA" id="ARBA00019998"/>
    </source>
</evidence>
<keyword evidence="11" id="KW-0539">Nucleus</keyword>
<dbReference type="Proteomes" id="UP000297703">
    <property type="component" value="Unassembled WGS sequence"/>
</dbReference>
<dbReference type="OrthoDB" id="10064298at2759"/>
<gene>
    <name evidence="14" type="ORF">DR999_PMT16380</name>
</gene>
<keyword evidence="6" id="KW-0963">Cytoplasm</keyword>
<dbReference type="Pfam" id="PF06239">
    <property type="entry name" value="ECSIT_N"/>
    <property type="match status" value="1"/>
</dbReference>
<evidence type="ECO:0000256" key="10">
    <source>
        <dbReference type="ARBA" id="ARBA00023128"/>
    </source>
</evidence>
<comment type="caution">
    <text evidence="14">The sequence shown here is derived from an EMBL/GenBank/DDBJ whole genome shotgun (WGS) entry which is preliminary data.</text>
</comment>
<evidence type="ECO:0000256" key="12">
    <source>
        <dbReference type="SAM" id="MobiDB-lite"/>
    </source>
</evidence>
<dbReference type="EMBL" id="QXTE01000230">
    <property type="protein sequence ID" value="TFK01334.1"/>
    <property type="molecule type" value="Genomic_DNA"/>
</dbReference>
<dbReference type="InterPro" id="IPR029342">
    <property type="entry name" value="ECIST_C"/>
</dbReference>
<evidence type="ECO:0000256" key="3">
    <source>
        <dbReference type="ARBA" id="ARBA00004496"/>
    </source>
</evidence>
<evidence type="ECO:0000256" key="7">
    <source>
        <dbReference type="ARBA" id="ARBA00022588"/>
    </source>
</evidence>
<evidence type="ECO:0000259" key="13">
    <source>
        <dbReference type="SMART" id="SM01284"/>
    </source>
</evidence>
<sequence length="434" mass="50107">MNCVRKLLLARELSARRGILRQAALGRDLPWLQGSSCAQCFWPVPVRSIRSSTALSRSELVPSAREDKEKDRGSRDGFLVPFDELFERAHEGDRNKAAFSRAVELFCQRDIRRRGHVEFINAALRKMPEFGVERELDVYNKILDVFPKEVFVPRNYIQRMFNHYPRQQECGIHVLEQMENYGIMPNKQTKFLLLQIFGEKSHPVRKYQRLMYWFPKFKHVNPYPVPAALPRDPVDLARISLQRIAADLSAKVTVYQMPLTDISDAGKEITQPHIVGTQSPDQQELLACHNPARPVFVEGPFPLWLKKTCVYYYVLRGEPLPPEEKEEVIDSERNFYYPMHLDLDLDRDLWDDEEFYVDDVVEGPIFAMCMAGAGDQATLAKWILGLQQTNPILSQTPVVFHLTPGPRERELQAASDSESGEEEIPQSWHAKQEL</sequence>
<dbReference type="AlphaFoldDB" id="A0A4D9E2J2"/>
<dbReference type="GO" id="GO:0007178">
    <property type="term" value="P:cell surface receptor protein serine/threonine kinase signaling pathway"/>
    <property type="evidence" value="ECO:0007669"/>
    <property type="project" value="TreeGrafter"/>
</dbReference>
<comment type="similarity">
    <text evidence="4">Belongs to the ECSIT family.</text>
</comment>
<reference evidence="14 15" key="1">
    <citation type="submission" date="2019-04" db="EMBL/GenBank/DDBJ databases">
        <title>Draft genome of the big-headed turtle Platysternon megacephalum.</title>
        <authorList>
            <person name="Gong S."/>
        </authorList>
    </citation>
    <scope>NUCLEOTIDE SEQUENCE [LARGE SCALE GENOMIC DNA]</scope>
    <source>
        <strain evidence="14">DO16091913</strain>
        <tissue evidence="14">Muscle</tissue>
    </source>
</reference>
<name>A0A4D9E2J2_9SAUR</name>
<keyword evidence="9" id="KW-0809">Transit peptide</keyword>